<proteinExistence type="predicted"/>
<reference evidence="2 3" key="1">
    <citation type="submission" date="2023-07" db="EMBL/GenBank/DDBJ databases">
        <title>Sorghum-associated microbial communities from plants grown in Nebraska, USA.</title>
        <authorList>
            <person name="Schachtman D."/>
        </authorList>
    </citation>
    <scope>NUCLEOTIDE SEQUENCE [LARGE SCALE GENOMIC DNA]</scope>
    <source>
        <strain evidence="2 3">4256</strain>
    </source>
</reference>
<evidence type="ECO:0000313" key="2">
    <source>
        <dbReference type="EMBL" id="MDR7154850.1"/>
    </source>
</evidence>
<dbReference type="InterPro" id="IPR008775">
    <property type="entry name" value="Phytyl_CoA_dOase-like"/>
</dbReference>
<dbReference type="PANTHER" id="PTHR20883">
    <property type="entry name" value="PHYTANOYL-COA DIOXYGENASE DOMAIN CONTAINING 1"/>
    <property type="match status" value="1"/>
</dbReference>
<evidence type="ECO:0000313" key="3">
    <source>
        <dbReference type="Proteomes" id="UP001267638"/>
    </source>
</evidence>
<dbReference type="Proteomes" id="UP001267638">
    <property type="component" value="Unassembled WGS sequence"/>
</dbReference>
<protein>
    <submittedName>
        <fullName evidence="2">Ectoine hydroxylase-related dioxygenase (Phytanoyl-CoA dioxygenase family)</fullName>
    </submittedName>
</protein>
<sequence length="309" mass="34045">MNPLQTIDHLAAVQYWTGRLLRDGFCIIPDLRPPCALQKLERDLSPIFEATPFCEGGFYGERTKRFGGLLRRSRHMAPLVEDPLIVGIAHEILSPACDRIQLNVAQAIEIHPGALTQLPHRDHDMWQGAKGAHEYLLNVMWPITPFTADNGATQLYPASHGAAGMARQGYDEPIAATCLPGSAILFLGSTLHGAGRNNTSEVRRAIVTGYSLGWLKPYENPWLAYPPPVARTFSPALAALVGYAQHRPNLGNYEGQCPSILLRDEIPAHIAAIDALRPDQVDLVEHYLSRQVQGNARPWLDDDRTGKGT</sequence>
<dbReference type="SUPFAM" id="SSF51197">
    <property type="entry name" value="Clavaminate synthase-like"/>
    <property type="match status" value="1"/>
</dbReference>
<organism evidence="2 3">
    <name type="scientific">Sphingobium xenophagum</name>
    <dbReference type="NCBI Taxonomy" id="121428"/>
    <lineage>
        <taxon>Bacteria</taxon>
        <taxon>Pseudomonadati</taxon>
        <taxon>Pseudomonadota</taxon>
        <taxon>Alphaproteobacteria</taxon>
        <taxon>Sphingomonadales</taxon>
        <taxon>Sphingomonadaceae</taxon>
        <taxon>Sphingobium</taxon>
    </lineage>
</organism>
<keyword evidence="2" id="KW-0223">Dioxygenase</keyword>
<dbReference type="PANTHER" id="PTHR20883:SF48">
    <property type="entry name" value="ECTOINE DIOXYGENASE"/>
    <property type="match status" value="1"/>
</dbReference>
<comment type="caution">
    <text evidence="2">The sequence shown here is derived from an EMBL/GenBank/DDBJ whole genome shotgun (WGS) entry which is preliminary data.</text>
</comment>
<dbReference type="Gene3D" id="2.60.120.620">
    <property type="entry name" value="q2cbj1_9rhob like domain"/>
    <property type="match status" value="1"/>
</dbReference>
<dbReference type="RefSeq" id="WP_310223486.1">
    <property type="nucleotide sequence ID" value="NZ_JAVDWV010000006.1"/>
</dbReference>
<keyword evidence="2" id="KW-0560">Oxidoreductase</keyword>
<name>A0ABU1WZU9_SPHXE</name>
<gene>
    <name evidence="2" type="ORF">J2W40_001665</name>
</gene>
<dbReference type="Pfam" id="PF05721">
    <property type="entry name" value="PhyH"/>
    <property type="match status" value="1"/>
</dbReference>
<keyword evidence="3" id="KW-1185">Reference proteome</keyword>
<comment type="cofactor">
    <cofactor evidence="1">
        <name>Fe(2+)</name>
        <dbReference type="ChEBI" id="CHEBI:29033"/>
    </cofactor>
</comment>
<dbReference type="EMBL" id="JAVDWV010000006">
    <property type="protein sequence ID" value="MDR7154850.1"/>
    <property type="molecule type" value="Genomic_DNA"/>
</dbReference>
<accession>A0ABU1WZU9</accession>
<evidence type="ECO:0000256" key="1">
    <source>
        <dbReference type="ARBA" id="ARBA00001954"/>
    </source>
</evidence>
<dbReference type="GO" id="GO:0051213">
    <property type="term" value="F:dioxygenase activity"/>
    <property type="evidence" value="ECO:0007669"/>
    <property type="project" value="UniProtKB-KW"/>
</dbReference>